<reference evidence="22 31" key="5">
    <citation type="submission" date="2018-12" db="EMBL/GenBank/DDBJ databases">
        <authorList>
            <consortium name="Pathogen Informatics"/>
        </authorList>
    </citation>
    <scope>NUCLEOTIDE SEQUENCE [LARGE SCALE GENOMIC DNA]</scope>
    <source>
        <strain evidence="22 31">NCTC9044</strain>
    </source>
</reference>
<dbReference type="SMR" id="A0A066SVS3"/>
<evidence type="ECO:0000313" key="12">
    <source>
        <dbReference type="EMBL" id="NGE91729.1"/>
    </source>
</evidence>
<evidence type="ECO:0000313" key="16">
    <source>
        <dbReference type="EMBL" id="SQD05016.1"/>
    </source>
</evidence>
<dbReference type="Proteomes" id="UP000255153">
    <property type="component" value="Unassembled WGS sequence"/>
</dbReference>
<reference evidence="5" key="13">
    <citation type="submission" date="2024-02" db="EMBL/GenBank/DDBJ databases">
        <authorList>
            <consortium name="Clinical and Environmental Microbiology Branch: Whole genome sequencing antimicrobial resistance pathogens in the healthcare setting"/>
        </authorList>
    </citation>
    <scope>NUCLEOTIDE SEQUENCE</scope>
    <source>
        <strain evidence="5">1924188</strain>
        <strain evidence="6">2023QG-00028</strain>
    </source>
</reference>
<reference evidence="12 36" key="10">
    <citation type="submission" date="2020-02" db="EMBL/GenBank/DDBJ databases">
        <title>WGS of Carbapenem-Resistant Enterobacteriaceae.</title>
        <authorList>
            <person name="Tokajian S."/>
            <person name="El Chaar M."/>
            <person name="El Khoury M."/>
        </authorList>
    </citation>
    <scope>NUCLEOTIDE SEQUENCE [LARGE SCALE GENOMIC DNA]</scope>
    <source>
        <strain evidence="12 36">ECM_75</strain>
    </source>
</reference>
<evidence type="ECO:0000256" key="1">
    <source>
        <dbReference type="ARBA" id="ARBA00022490"/>
    </source>
</evidence>
<reference evidence="14 32" key="4">
    <citation type="submission" date="2018-11" db="EMBL/GenBank/DDBJ databases">
        <title>E. coli isolates of the female bladder.</title>
        <authorList>
            <person name="Garretto A."/>
            <person name="Miller-Ensminger T."/>
            <person name="Wolfe A.J."/>
            <person name="Putonti C."/>
        </authorList>
    </citation>
    <scope>NUCLEOTIDE SEQUENCE [LARGE SCALE GENOMIC DNA]</scope>
    <source>
        <strain evidence="14 32">UMB1727</strain>
    </source>
</reference>
<accession>A0A066SVS3</accession>
<dbReference type="EMBL" id="LRKC01000118">
    <property type="protein sequence ID" value="OKV11883.1"/>
    <property type="molecule type" value="Genomic_DNA"/>
</dbReference>
<comment type="function">
    <text evidence="3">Inhibits RpoS proteolysis by regulating RssB activity, thereby increasing the stability of the sigma stress factor RpoS during magnesium starvation.</text>
</comment>
<dbReference type="Proteomes" id="UP000254495">
    <property type="component" value="Unassembled WGS sequence"/>
</dbReference>
<evidence type="ECO:0000313" key="32">
    <source>
        <dbReference type="Proteomes" id="UP000272662"/>
    </source>
</evidence>
<dbReference type="Pfam" id="PF11183">
    <property type="entry name" value="PmrD"/>
    <property type="match status" value="1"/>
</dbReference>
<dbReference type="EMBL" id="UGCU01000001">
    <property type="protein sequence ID" value="STJ11804.1"/>
    <property type="molecule type" value="Genomic_DNA"/>
</dbReference>
<evidence type="ECO:0000313" key="17">
    <source>
        <dbReference type="EMBL" id="STF93287.1"/>
    </source>
</evidence>
<evidence type="ECO:0000313" key="24">
    <source>
        <dbReference type="Proteomes" id="UP000185794"/>
    </source>
</evidence>
<dbReference type="AlphaFoldDB" id="A0A066SVS3"/>
<dbReference type="EMBL" id="LR134238">
    <property type="protein sequence ID" value="VED13720.1"/>
    <property type="molecule type" value="Genomic_DNA"/>
</dbReference>
<dbReference type="EMBL" id="UGAK01000003">
    <property type="protein sequence ID" value="STF93287.1"/>
    <property type="molecule type" value="Genomic_DNA"/>
</dbReference>
<keyword evidence="2 3" id="KW-0346">Stress response</keyword>
<evidence type="ECO:0000313" key="30">
    <source>
        <dbReference type="Proteomes" id="UP000255153"/>
    </source>
</evidence>
<reference evidence="11 35" key="11">
    <citation type="submission" date="2020-02" db="EMBL/GenBank/DDBJ databases">
        <authorList>
            <person name="Subbiah M."/>
            <person name="Call D."/>
        </authorList>
    </citation>
    <scope>NUCLEOTIDE SEQUENCE [LARGE SCALE GENOMIC DNA]</scope>
    <source>
        <strain evidence="11 35">8375wB1</strain>
    </source>
</reference>
<dbReference type="EMBL" id="UGEE01000003">
    <property type="protein sequence ID" value="STK65307.1"/>
    <property type="molecule type" value="Genomic_DNA"/>
</dbReference>
<dbReference type="Proteomes" id="UP000472856">
    <property type="component" value="Unassembled WGS sequence"/>
</dbReference>
<dbReference type="Proteomes" id="UP000271797">
    <property type="component" value="Chromosome"/>
</dbReference>
<dbReference type="Proteomes" id="UP000591371">
    <property type="component" value="Unassembled WGS sequence"/>
</dbReference>
<evidence type="ECO:0000313" key="36">
    <source>
        <dbReference type="Proteomes" id="UP000472856"/>
    </source>
</evidence>
<dbReference type="HAMAP" id="MF_01199">
    <property type="entry name" value="Anti_adapt_IraM"/>
    <property type="match status" value="1"/>
</dbReference>
<evidence type="ECO:0000313" key="25">
    <source>
        <dbReference type="Proteomes" id="UP000250991"/>
    </source>
</evidence>
<dbReference type="PIRSF" id="PIRSF007036">
    <property type="entry name" value="Elb1"/>
    <property type="match status" value="1"/>
</dbReference>
<dbReference type="NCBIfam" id="NF007393">
    <property type="entry name" value="PRK09919.1"/>
    <property type="match status" value="1"/>
</dbReference>
<reference evidence="15 33" key="6">
    <citation type="submission" date="2019-01" db="EMBL/GenBank/DDBJ databases">
        <title>Genomic analysis of febrile catheter-associated UTI E. coli isolates.</title>
        <authorList>
            <person name="Potter R."/>
            <person name="Zou Z."/>
            <person name="Henderson J."/>
            <person name="Dantas G."/>
        </authorList>
    </citation>
    <scope>NUCLEOTIDE SEQUENCE [LARGE SCALE GENOMIC DNA]</scope>
    <source>
        <strain evidence="15 33">29_CAASB</strain>
    </source>
</reference>
<evidence type="ECO:0000313" key="19">
    <source>
        <dbReference type="EMBL" id="STJ11804.1"/>
    </source>
</evidence>
<evidence type="ECO:0000313" key="29">
    <source>
        <dbReference type="Proteomes" id="UP000255093"/>
    </source>
</evidence>
<dbReference type="InterPro" id="IPR044854">
    <property type="entry name" value="IraM/PmrD"/>
</dbReference>
<evidence type="ECO:0000313" key="6">
    <source>
        <dbReference type="EMBL" id="EMM9723856.1"/>
    </source>
</evidence>
<dbReference type="EMBL" id="AASATZ010000060">
    <property type="protein sequence ID" value="EFA4420888.1"/>
    <property type="molecule type" value="Genomic_DNA"/>
</dbReference>
<comment type="subcellular location">
    <subcellularLocation>
        <location evidence="3">Cytoplasm</location>
    </subcellularLocation>
</comment>
<name>A0A066SVS3_ECOLX</name>
<dbReference type="GO" id="GO:0005737">
    <property type="term" value="C:cytoplasm"/>
    <property type="evidence" value="ECO:0007669"/>
    <property type="project" value="UniProtKB-SubCell"/>
</dbReference>
<dbReference type="Proteomes" id="UP000254043">
    <property type="component" value="Unassembled WGS sequence"/>
</dbReference>
<dbReference type="EMBL" id="SCJN01000550">
    <property type="protein sequence ID" value="RXC98899.1"/>
    <property type="molecule type" value="Genomic_DNA"/>
</dbReference>
<dbReference type="EMBL" id="UGFE01000002">
    <property type="protein sequence ID" value="STM24473.1"/>
    <property type="molecule type" value="Genomic_DNA"/>
</dbReference>
<evidence type="ECO:0000313" key="10">
    <source>
        <dbReference type="EMBL" id="MXJ07138.1"/>
    </source>
</evidence>
<dbReference type="RefSeq" id="WP_000871291.1">
    <property type="nucleotide sequence ID" value="NZ_AP018784.2"/>
</dbReference>
<dbReference type="EMBL" id="ABONVU020000053">
    <property type="protein sequence ID" value="EMJ5257026.1"/>
    <property type="molecule type" value="Genomic_DNA"/>
</dbReference>
<evidence type="ECO:0000313" key="14">
    <source>
        <dbReference type="EMBL" id="RRL40504.1"/>
    </source>
</evidence>
<dbReference type="EMBL" id="ABKSHZ030000015">
    <property type="protein sequence ID" value="EMM9723856.1"/>
    <property type="molecule type" value="Genomic_DNA"/>
</dbReference>
<reference evidence="10 34" key="8">
    <citation type="submission" date="2019-12" db="EMBL/GenBank/DDBJ databases">
        <title>Enteriobacteria Tanzani isolates_10434.</title>
        <authorList>
            <person name="Subbiah M."/>
            <person name="Call D."/>
        </authorList>
    </citation>
    <scope>NUCLEOTIDE SEQUENCE [LARGE SCALE GENOMIC DNA]</scope>
    <source>
        <strain evidence="10 34">10434wG3</strain>
    </source>
</reference>
<dbReference type="EMBL" id="JAAJRI010000079">
    <property type="protein sequence ID" value="NGE91729.1"/>
    <property type="molecule type" value="Genomic_DNA"/>
</dbReference>
<dbReference type="EMBL" id="DABGKQ010000067">
    <property type="protein sequence ID" value="HAJ5807373.1"/>
    <property type="molecule type" value="Genomic_DNA"/>
</dbReference>
<dbReference type="Proteomes" id="UP000288730">
    <property type="component" value="Unassembled WGS sequence"/>
</dbReference>
<evidence type="ECO:0000313" key="26">
    <source>
        <dbReference type="Proteomes" id="UP000254043"/>
    </source>
</evidence>
<gene>
    <name evidence="3 7" type="primary">iraM</name>
    <name evidence="13" type="ORF">AWP47_11520</name>
    <name evidence="4" type="ORF">D3G36_24135</name>
    <name evidence="14" type="ORF">DU321_22940</name>
    <name evidence="15" type="ORF">EPS76_28240</name>
    <name evidence="11" type="ORF">G3W53_17145</name>
    <name evidence="12" type="ORF">G5603_26950</name>
    <name evidence="7" type="ORF">GRC73_17080</name>
    <name evidence="10" type="ORF">GRW24_01305</name>
    <name evidence="8" type="ORF">HL601_22225</name>
    <name evidence="9" type="ORF">HLZ39_23245</name>
    <name evidence="17" type="ORF">NCTC7927_02043</name>
    <name evidence="16" type="ORF">NCTC8009_05562</name>
    <name evidence="21" type="ORF">NCTC8333_03452</name>
    <name evidence="20" type="ORF">NCTC8603_00888</name>
    <name evidence="18" type="ORF">NCTC8621_03165</name>
    <name evidence="22" type="ORF">NCTC9044_04615</name>
    <name evidence="19" type="ORF">NCTC9077_03530</name>
    <name evidence="23" type="ORF">OGM49_10900</name>
    <name evidence="6" type="ORF">PWL68_004037</name>
    <name evidence="5" type="ORF">R8O40_005414</name>
</gene>
<dbReference type="EMBL" id="UARW01000010">
    <property type="protein sequence ID" value="SQD05016.1"/>
    <property type="molecule type" value="Genomic_DNA"/>
</dbReference>
<evidence type="ECO:0000256" key="3">
    <source>
        <dbReference type="HAMAP-Rule" id="MF_01199"/>
    </source>
</evidence>
<evidence type="ECO:0000313" key="11">
    <source>
        <dbReference type="EMBL" id="NEN71839.1"/>
    </source>
</evidence>
<evidence type="ECO:0000313" key="35">
    <source>
        <dbReference type="Proteomes" id="UP000471360"/>
    </source>
</evidence>
<dbReference type="GO" id="GO:0009267">
    <property type="term" value="P:cellular response to starvation"/>
    <property type="evidence" value="ECO:0007669"/>
    <property type="project" value="UniProtKB-UniRule"/>
</dbReference>
<evidence type="ECO:0000313" key="23">
    <source>
        <dbReference type="EMBL" id="WLM97940.1"/>
    </source>
</evidence>
<dbReference type="EMBL" id="DABGZR010000039">
    <property type="protein sequence ID" value="HAJ0998279.1"/>
    <property type="molecule type" value="Genomic_DNA"/>
</dbReference>
<evidence type="ECO:0000313" key="13">
    <source>
        <dbReference type="EMBL" id="OKV11883.1"/>
    </source>
</evidence>
<dbReference type="Proteomes" id="UP001180189">
    <property type="component" value="Chromosome"/>
</dbReference>
<evidence type="ECO:0000313" key="9">
    <source>
        <dbReference type="EMBL" id="HAJ5807373.1"/>
    </source>
</evidence>
<evidence type="ECO:0000313" key="38">
    <source>
        <dbReference type="Proteomes" id="UP000842519"/>
    </source>
</evidence>
<dbReference type="Proteomes" id="UP000250991">
    <property type="component" value="Unassembled WGS sequence"/>
</dbReference>
<evidence type="ECO:0000313" key="31">
    <source>
        <dbReference type="Proteomes" id="UP000271797"/>
    </source>
</evidence>
<dbReference type="Proteomes" id="UP000272662">
    <property type="component" value="Unassembled WGS sequence"/>
</dbReference>
<dbReference type="EMBL" id="WUIG01000006">
    <property type="protein sequence ID" value="MXJ07138.1"/>
    <property type="molecule type" value="Genomic_DNA"/>
</dbReference>
<dbReference type="Proteomes" id="UP000185794">
    <property type="component" value="Unassembled WGS sequence"/>
</dbReference>
<dbReference type="Proteomes" id="UP000254718">
    <property type="component" value="Unassembled WGS sequence"/>
</dbReference>
<dbReference type="EMBL" id="CP107128">
    <property type="protein sequence ID" value="WLM97940.1"/>
    <property type="molecule type" value="Genomic_DNA"/>
</dbReference>
<evidence type="ECO:0000313" key="8">
    <source>
        <dbReference type="EMBL" id="HAJ0998279.1"/>
    </source>
</evidence>
<reference evidence="23" key="12">
    <citation type="journal article" date="2023" name="Microorganisms">
        <title>Comparative Genomic Analysis of ST131 Subclade C2 of ESBL-Producing E. coli Isolates from Patients with Recurrent and Sporadic Urinary Tract Infections.</title>
        <authorList>
            <person name="Jaen-Luchoro D."/>
            <person name="Kahnamouei A."/>
            <person name="Yazdanshenas S."/>
            <person name="Lindblom A."/>
            <person name="Samuelsson E."/>
            <person name="Ahren C."/>
            <person name="Karami N."/>
        </authorList>
    </citation>
    <scope>NUCLEOTIDE SEQUENCE</scope>
    <source>
        <strain evidence="23">S7</strain>
    </source>
</reference>
<evidence type="ECO:0000313" key="7">
    <source>
        <dbReference type="EMBL" id="HAH4525699.1"/>
    </source>
</evidence>
<dbReference type="Gene3D" id="2.40.50.650">
    <property type="match status" value="1"/>
</dbReference>
<evidence type="ECO:0000256" key="2">
    <source>
        <dbReference type="ARBA" id="ARBA00023016"/>
    </source>
</evidence>
<dbReference type="EMBL" id="UGBW01000003">
    <property type="protein sequence ID" value="STH83152.1"/>
    <property type="molecule type" value="Genomic_DNA"/>
</dbReference>
<organism evidence="7">
    <name type="scientific">Escherichia coli</name>
    <dbReference type="NCBI Taxonomy" id="562"/>
    <lineage>
        <taxon>Bacteria</taxon>
        <taxon>Pseudomonadati</taxon>
        <taxon>Pseudomonadota</taxon>
        <taxon>Gammaproteobacteria</taxon>
        <taxon>Enterobacterales</taxon>
        <taxon>Enterobacteriaceae</taxon>
        <taxon>Escherichia</taxon>
    </lineage>
</organism>
<evidence type="ECO:0000313" key="27">
    <source>
        <dbReference type="Proteomes" id="UP000254495"/>
    </source>
</evidence>
<dbReference type="Proteomes" id="UP000447081">
    <property type="component" value="Unassembled WGS sequence"/>
</dbReference>
<evidence type="ECO:0000313" key="20">
    <source>
        <dbReference type="EMBL" id="STK65307.1"/>
    </source>
</evidence>
<dbReference type="Proteomes" id="UP000471360">
    <property type="component" value="Unassembled WGS sequence"/>
</dbReference>
<evidence type="ECO:0000313" key="37">
    <source>
        <dbReference type="Proteomes" id="UP000591371"/>
    </source>
</evidence>
<dbReference type="Proteomes" id="UP001285616">
    <property type="component" value="Unassembled WGS sequence"/>
</dbReference>
<protein>
    <recommendedName>
        <fullName evidence="3">Anti-adapter protein IraM</fullName>
    </recommendedName>
</protein>
<dbReference type="EMBL" id="DABBJX010000020">
    <property type="protein sequence ID" value="HAH4525699.1"/>
    <property type="molecule type" value="Genomic_DNA"/>
</dbReference>
<evidence type="ECO:0000313" key="18">
    <source>
        <dbReference type="EMBL" id="STH83152.1"/>
    </source>
</evidence>
<dbReference type="Proteomes" id="UP000842519">
    <property type="component" value="Unassembled WGS sequence"/>
</dbReference>
<evidence type="ECO:0000313" key="5">
    <source>
        <dbReference type="EMBL" id="EMJ5257026.1"/>
    </source>
</evidence>
<evidence type="ECO:0000313" key="33">
    <source>
        <dbReference type="Proteomes" id="UP000288730"/>
    </source>
</evidence>
<evidence type="ECO:0000313" key="34">
    <source>
        <dbReference type="Proteomes" id="UP000447081"/>
    </source>
</evidence>
<dbReference type="OMA" id="FTLCPYG"/>
<evidence type="ECO:0000313" key="4">
    <source>
        <dbReference type="EMBL" id="EFA4420888.1"/>
    </source>
</evidence>
<reference evidence="25 26" key="3">
    <citation type="submission" date="2018-06" db="EMBL/GenBank/DDBJ databases">
        <authorList>
            <consortium name="Pathogen Informatics"/>
            <person name="Doyle S."/>
        </authorList>
    </citation>
    <scope>NUCLEOTIDE SEQUENCE [LARGE SCALE GENOMIC DNA]</scope>
    <source>
        <strain evidence="17 26">NCTC7927</strain>
        <strain evidence="16 25">NCTC8009</strain>
        <strain evidence="21 28">NCTC8333</strain>
        <strain evidence="20 30">NCTC8603</strain>
        <strain evidence="18 29">NCTC8621</strain>
        <strain evidence="19 27">NCTC9077</strain>
    </source>
</reference>
<dbReference type="InterPro" id="IPR038679">
    <property type="entry name" value="PmrD_sf"/>
</dbReference>
<dbReference type="EMBL" id="RRVG01000040">
    <property type="protein sequence ID" value="RRL40504.1"/>
    <property type="molecule type" value="Genomic_DNA"/>
</dbReference>
<comment type="similarity">
    <text evidence="3">Belongs to the IraM/RssC family.</text>
</comment>
<reference evidence="13 24" key="1">
    <citation type="journal article" date="2017" name="Front. Cell. Infect. Microbiol.">
        <title>Chaperone-usher pili loci of human colonization factor-negative enterotoxigenic Escherichia coli.</title>
        <authorList>
            <person name="Del Canto F."/>
            <person name="Vidal R."/>
            <person name="Stine O.C."/>
            <person name="Pop M."/>
        </authorList>
    </citation>
    <scope>NUCLEOTIDE SEQUENCE [LARGE SCALE GENOMIC DNA]</scope>
    <source>
        <strain evidence="13 24">700324</strain>
    </source>
</reference>
<evidence type="ECO:0000313" key="28">
    <source>
        <dbReference type="Proteomes" id="UP000254718"/>
    </source>
</evidence>
<dbReference type="EMBL" id="JAAGYP010000022">
    <property type="protein sequence ID" value="NEN71839.1"/>
    <property type="molecule type" value="Genomic_DNA"/>
</dbReference>
<evidence type="ECO:0000313" key="21">
    <source>
        <dbReference type="EMBL" id="STM24473.1"/>
    </source>
</evidence>
<reference evidence="7" key="9">
    <citation type="submission" date="2019-12" db="EMBL/GenBank/DDBJ databases">
        <authorList>
            <consortium name="NCBI Pathogen Detection Project"/>
        </authorList>
    </citation>
    <scope>NUCLEOTIDE SEQUENCE</scope>
    <source>
        <strain evidence="8">EC00605</strain>
        <strain evidence="7">EC00763</strain>
        <strain evidence="9">Ecoli[ST-405]</strain>
    </source>
</reference>
<evidence type="ECO:0000313" key="15">
    <source>
        <dbReference type="EMBL" id="RXC98899.1"/>
    </source>
</evidence>
<proteinExistence type="inferred from homology"/>
<keyword evidence="1 3" id="KW-0963">Cytoplasm</keyword>
<sequence>MKWIVIDTVIQPSCGISFSVIWSKIKLIIWYQSDAFLPPESIFTLTHTGIMLNNKVLPVTIYNVVPFNKTFWNLIKNSQECPTNTDNVLNECFNNRCTLQICPYGLKQQSP</sequence>
<dbReference type="Proteomes" id="UP000255093">
    <property type="component" value="Unassembled WGS sequence"/>
</dbReference>
<reference evidence="4 37" key="7">
    <citation type="submission" date="2019-03" db="EMBL/GenBank/DDBJ databases">
        <authorList>
            <consortium name="GenomeTrakr network: Whole genome sequencing for foodborne pathogen traceback"/>
        </authorList>
    </citation>
    <scope>NUCLEOTIDE SEQUENCE [LARGE SCALE GENOMIC DNA]</scope>
    <source>
        <strain evidence="4 37">PSU-1190</strain>
    </source>
</reference>
<dbReference type="InterPro" id="IPR014448">
    <property type="entry name" value="Anti-adapter_IraM"/>
</dbReference>
<reference evidence="7 38" key="2">
    <citation type="journal article" date="2018" name="Genome Biol.">
        <title>SKESA: strategic k-mer extension for scrupulous assemblies.</title>
        <authorList>
            <person name="Souvorov A."/>
            <person name="Agarwala R."/>
            <person name="Lipman D.J."/>
        </authorList>
    </citation>
    <scope>NUCLEOTIDE SEQUENCE [LARGE SCALE GENOMIC DNA]</scope>
    <source>
        <strain evidence="8">EC00605</strain>
        <strain evidence="7">EC00763</strain>
        <strain evidence="38">ecoli[ST-405]</strain>
        <strain evidence="9">Ecoli[ST-405]</strain>
    </source>
</reference>
<evidence type="ECO:0000313" key="22">
    <source>
        <dbReference type="EMBL" id="VED13720.1"/>
    </source>
</evidence>